<keyword evidence="2" id="KW-1185">Reference proteome</keyword>
<name>A0ABN2SNP1_9ACTN</name>
<evidence type="ECO:0000313" key="2">
    <source>
        <dbReference type="Proteomes" id="UP001499854"/>
    </source>
</evidence>
<dbReference type="InterPro" id="IPR045647">
    <property type="entry name" value="DUF6401"/>
</dbReference>
<dbReference type="EMBL" id="BAAAQM010000041">
    <property type="protein sequence ID" value="GAA1988928.1"/>
    <property type="molecule type" value="Genomic_DNA"/>
</dbReference>
<accession>A0ABN2SNP1</accession>
<evidence type="ECO:0000313" key="1">
    <source>
        <dbReference type="EMBL" id="GAA1988928.1"/>
    </source>
</evidence>
<reference evidence="1 2" key="1">
    <citation type="journal article" date="2019" name="Int. J. Syst. Evol. Microbiol.">
        <title>The Global Catalogue of Microorganisms (GCM) 10K type strain sequencing project: providing services to taxonomists for standard genome sequencing and annotation.</title>
        <authorList>
            <consortium name="The Broad Institute Genomics Platform"/>
            <consortium name="The Broad Institute Genome Sequencing Center for Infectious Disease"/>
            <person name="Wu L."/>
            <person name="Ma J."/>
        </authorList>
    </citation>
    <scope>NUCLEOTIDE SEQUENCE [LARGE SCALE GENOMIC DNA]</scope>
    <source>
        <strain evidence="1 2">JCM 16013</strain>
    </source>
</reference>
<dbReference type="Proteomes" id="UP001499854">
    <property type="component" value="Unassembled WGS sequence"/>
</dbReference>
<sequence>MDFPPPHDDAPPMASPLAGVVAAFMPRLAEFAFDPGLVAAIDQHAAAVCDTLGPTGALLPTQRTVDRAELTDYVLGFNDVLAEKGWQEPVGYDFATLRLTAICWLVREKDLLV</sequence>
<protein>
    <submittedName>
        <fullName evidence="1">Uncharacterized protein</fullName>
    </submittedName>
</protein>
<dbReference type="RefSeq" id="WP_344660481.1">
    <property type="nucleotide sequence ID" value="NZ_BAAAQM010000041.1"/>
</dbReference>
<gene>
    <name evidence="1" type="ORF">GCM10009838_59740</name>
</gene>
<dbReference type="Pfam" id="PF19939">
    <property type="entry name" value="DUF6401"/>
    <property type="match status" value="1"/>
</dbReference>
<organism evidence="1 2">
    <name type="scientific">Catenulispora subtropica</name>
    <dbReference type="NCBI Taxonomy" id="450798"/>
    <lineage>
        <taxon>Bacteria</taxon>
        <taxon>Bacillati</taxon>
        <taxon>Actinomycetota</taxon>
        <taxon>Actinomycetes</taxon>
        <taxon>Catenulisporales</taxon>
        <taxon>Catenulisporaceae</taxon>
        <taxon>Catenulispora</taxon>
    </lineage>
</organism>
<proteinExistence type="predicted"/>
<comment type="caution">
    <text evidence="1">The sequence shown here is derived from an EMBL/GenBank/DDBJ whole genome shotgun (WGS) entry which is preliminary data.</text>
</comment>